<protein>
    <submittedName>
        <fullName evidence="1">Uncharacterized protein</fullName>
    </submittedName>
</protein>
<reference evidence="1" key="1">
    <citation type="journal article" date="2015" name="Nature">
        <title>Complex archaea that bridge the gap between prokaryotes and eukaryotes.</title>
        <authorList>
            <person name="Spang A."/>
            <person name="Saw J.H."/>
            <person name="Jorgensen S.L."/>
            <person name="Zaremba-Niedzwiedzka K."/>
            <person name="Martijn J."/>
            <person name="Lind A.E."/>
            <person name="van Eijk R."/>
            <person name="Schleper C."/>
            <person name="Guy L."/>
            <person name="Ettema T.J."/>
        </authorList>
    </citation>
    <scope>NUCLEOTIDE SEQUENCE</scope>
</reference>
<dbReference type="EMBL" id="LAZR01001359">
    <property type="protein sequence ID" value="KKN45925.1"/>
    <property type="molecule type" value="Genomic_DNA"/>
</dbReference>
<comment type="caution">
    <text evidence="1">The sequence shown here is derived from an EMBL/GenBank/DDBJ whole genome shotgun (WGS) entry which is preliminary data.</text>
</comment>
<evidence type="ECO:0000313" key="1">
    <source>
        <dbReference type="EMBL" id="KKN45925.1"/>
    </source>
</evidence>
<sequence length="646" mass="75938">MFHFNLDLTKNKFSWLEKNLKLGFNYFINIILPYFYAKKEVTNSNLTVDDLGKLGYQPFLDALKRTKSNSLKTFISWFKKLSIEKKNSILNSIKDNIEIARRHIQERLKTPTLNSLMQKNIKNQNFNAISKSAMPIEKKIGKKEDYSIHISEELKNLMDEKNLKLRSPPEAYKNQVTLLKFECKKCKNQFQDNIKNIKNRRHPCPICNPTLLVAPPLISLDKDKNIRSFPQMSRLIIAQYIYNSLEQNQKPNVILMALLCNFDAISKEKILSQIPKKEFSQLIKKLDSNKYFAPLQLYFEELIYLVLKLKLKNDSHLPLDNTFLAKHFVKEILKERTISSYNERGLYRIVMELVDFFSEKIPNFKITRKKVENNPQLQIKKDRIRTRLFYYKTQINLLSLFLGGTDKIQCDNFNECSIKFPFLPALDLHHMNEELKTIDPSRLFSSSDYEKSLKILREEGVRPLCSNHHLMLHADIFLEYESFIFSKNIFNLSTKDLANSITSLLEDLPYSLSIKNRQKLLKWIKKRYIIENFYGDVCIGCGKTSIKLLPAFDFHHRTLQEGDKLSWRNLSGWSIPRIEKTIKEQDIVAICSNCHSLIHSEAFIHLADLILGEKKAEQLRNEIDRINKNIDLFIMPNINLRNIFRH</sequence>
<accession>A0A0F9QP15</accession>
<dbReference type="AlphaFoldDB" id="A0A0F9QP15"/>
<name>A0A0F9QP15_9ZZZZ</name>
<gene>
    <name evidence="1" type="ORF">LCGC14_0678260</name>
</gene>
<organism evidence="1">
    <name type="scientific">marine sediment metagenome</name>
    <dbReference type="NCBI Taxonomy" id="412755"/>
    <lineage>
        <taxon>unclassified sequences</taxon>
        <taxon>metagenomes</taxon>
        <taxon>ecological metagenomes</taxon>
    </lineage>
</organism>
<proteinExistence type="predicted"/>